<evidence type="ECO:0000313" key="3">
    <source>
        <dbReference type="EMBL" id="AEV29833.1"/>
    </source>
</evidence>
<gene>
    <name evidence="3" type="ordered locus">SpiGrapes_2046</name>
    <name evidence="4" type="ordered locus">SpiGrapes_2052</name>
</gene>
<evidence type="ECO:0000313" key="5">
    <source>
        <dbReference type="Proteomes" id="UP000005632"/>
    </source>
</evidence>
<dbReference type="OrthoDB" id="7359894at2"/>
<dbReference type="KEGG" id="sgp:SpiGrapes_2052"/>
<evidence type="ECO:0000259" key="2">
    <source>
        <dbReference type="Pfam" id="PF04024"/>
    </source>
</evidence>
<keyword evidence="5" id="KW-1185">Reference proteome</keyword>
<dbReference type="EMBL" id="CP003155">
    <property type="protein sequence ID" value="AEV29833.1"/>
    <property type="molecule type" value="Genomic_DNA"/>
</dbReference>
<dbReference type="Proteomes" id="UP000005632">
    <property type="component" value="Chromosome"/>
</dbReference>
<name>G8QQZ1_SPHPG</name>
<dbReference type="InterPro" id="IPR007168">
    <property type="entry name" value="Phageshock_PspC_N"/>
</dbReference>
<keyword evidence="1" id="KW-0812">Transmembrane</keyword>
<protein>
    <submittedName>
        <fullName evidence="4">Putative stress-responsive transcriptional regulator</fullName>
    </submittedName>
</protein>
<sequence length="68" mass="7794">MTYYRHDSNKLYREHDGMFLGVFQGLANWSGLPAWALRIIGLILLFSVGFFKVAALYLLAAVLMPPRY</sequence>
<dbReference type="eggNOG" id="COG1983">
    <property type="taxonomic scope" value="Bacteria"/>
</dbReference>
<dbReference type="STRING" id="158190.SpiGrapes_2046"/>
<proteinExistence type="predicted"/>
<feature type="transmembrane region" description="Helical" evidence="1">
    <location>
        <begin position="35"/>
        <end position="63"/>
    </location>
</feature>
<evidence type="ECO:0000313" key="4">
    <source>
        <dbReference type="EMBL" id="AEV29839.1"/>
    </source>
</evidence>
<keyword evidence="1" id="KW-0472">Membrane</keyword>
<organism evidence="4 5">
    <name type="scientific">Sphaerochaeta pleomorpha (strain ATCC BAA-1885 / DSM 22778 / Grapes)</name>
    <dbReference type="NCBI Taxonomy" id="158190"/>
    <lineage>
        <taxon>Bacteria</taxon>
        <taxon>Pseudomonadati</taxon>
        <taxon>Spirochaetota</taxon>
        <taxon>Spirochaetia</taxon>
        <taxon>Spirochaetales</taxon>
        <taxon>Sphaerochaetaceae</taxon>
        <taxon>Sphaerochaeta</taxon>
    </lineage>
</organism>
<evidence type="ECO:0000256" key="1">
    <source>
        <dbReference type="SAM" id="Phobius"/>
    </source>
</evidence>
<dbReference type="EMBL" id="CP003155">
    <property type="protein sequence ID" value="AEV29839.1"/>
    <property type="molecule type" value="Genomic_DNA"/>
</dbReference>
<dbReference type="AlphaFoldDB" id="G8QQZ1"/>
<dbReference type="HOGENOM" id="CLU_2791835_0_0_12"/>
<keyword evidence="1" id="KW-1133">Transmembrane helix</keyword>
<dbReference type="Pfam" id="PF04024">
    <property type="entry name" value="PspC"/>
    <property type="match status" value="1"/>
</dbReference>
<feature type="domain" description="Phage shock protein PspC N-terminal" evidence="2">
    <location>
        <begin position="10"/>
        <end position="66"/>
    </location>
</feature>
<reference evidence="4 5" key="1">
    <citation type="submission" date="2011-11" db="EMBL/GenBank/DDBJ databases">
        <title>Complete sequence of Spirochaeta sp. grapes.</title>
        <authorList>
            <consortium name="US DOE Joint Genome Institute"/>
            <person name="Lucas S."/>
            <person name="Han J."/>
            <person name="Lapidus A."/>
            <person name="Cheng J.-F."/>
            <person name="Goodwin L."/>
            <person name="Pitluck S."/>
            <person name="Peters L."/>
            <person name="Ovchinnikova G."/>
            <person name="Munk A.C."/>
            <person name="Detter J.C."/>
            <person name="Han C."/>
            <person name="Tapia R."/>
            <person name="Land M."/>
            <person name="Hauser L."/>
            <person name="Kyrpides N."/>
            <person name="Ivanova N."/>
            <person name="Pagani I."/>
            <person name="Ritalahtilisa K."/>
            <person name="Loeffler F."/>
            <person name="Woyke T."/>
        </authorList>
    </citation>
    <scope>NUCLEOTIDE SEQUENCE [LARGE SCALE GENOMIC DNA]</scope>
    <source>
        <strain evidence="5">ATCC BAA-1885 / DSM 22778 / Grapes</strain>
        <strain evidence="4">Grapes</strain>
    </source>
</reference>
<accession>G8QQZ1</accession>
<dbReference type="KEGG" id="sgp:SpiGrapes_2046"/>
<dbReference type="RefSeq" id="WP_014270676.1">
    <property type="nucleotide sequence ID" value="NC_016633.1"/>
</dbReference>